<evidence type="ECO:0000256" key="8">
    <source>
        <dbReference type="PROSITE-ProRule" id="PRU01026"/>
    </source>
</evidence>
<keyword evidence="5 7" id="KW-0949">S-adenosyl-L-methionine</keyword>
<feature type="binding site" evidence="7 8">
    <location>
        <position position="65"/>
    </location>
    <ligand>
        <name>S-adenosyl-L-methionine</name>
        <dbReference type="ChEBI" id="CHEBI:59789"/>
    </ligand>
</feature>
<dbReference type="PANTHER" id="PTHR11727">
    <property type="entry name" value="DIMETHYLADENOSINE TRANSFERASE"/>
    <property type="match status" value="1"/>
</dbReference>
<dbReference type="HAMAP" id="MF_00607">
    <property type="entry name" value="16SrRNA_methyltr_A"/>
    <property type="match status" value="1"/>
</dbReference>
<dbReference type="PROSITE" id="PS51689">
    <property type="entry name" value="SAM_RNA_A_N6_MT"/>
    <property type="match status" value="1"/>
</dbReference>
<dbReference type="InterPro" id="IPR001737">
    <property type="entry name" value="KsgA/Erm"/>
</dbReference>
<evidence type="ECO:0000256" key="5">
    <source>
        <dbReference type="ARBA" id="ARBA00022691"/>
    </source>
</evidence>
<dbReference type="Pfam" id="PF00398">
    <property type="entry name" value="RrnaAD"/>
    <property type="match status" value="1"/>
</dbReference>
<accession>A0ABP8QKQ9</accession>
<keyword evidence="1 7" id="KW-0963">Cytoplasm</keyword>
<comment type="function">
    <text evidence="7">Specifically dimethylates two adjacent adenosines (A1518 and A1519) in the loop of a conserved hairpin near the 3'-end of 16S rRNA in the 30S particle. May play a critical role in biogenesis of 30S subunits.</text>
</comment>
<evidence type="ECO:0000256" key="4">
    <source>
        <dbReference type="ARBA" id="ARBA00022679"/>
    </source>
</evidence>
<evidence type="ECO:0000256" key="3">
    <source>
        <dbReference type="ARBA" id="ARBA00022603"/>
    </source>
</evidence>
<evidence type="ECO:0000313" key="10">
    <source>
        <dbReference type="EMBL" id="GAA4505255.1"/>
    </source>
</evidence>
<feature type="binding site" evidence="7 8">
    <location>
        <position position="15"/>
    </location>
    <ligand>
        <name>S-adenosyl-L-methionine</name>
        <dbReference type="ChEBI" id="CHEBI:59789"/>
    </ligand>
</feature>
<keyword evidence="4 7" id="KW-0808">Transferase</keyword>
<keyword evidence="6 7" id="KW-0694">RNA-binding</keyword>
<proteinExistence type="inferred from homology"/>
<dbReference type="EC" id="2.1.1.182" evidence="7"/>
<evidence type="ECO:0000256" key="1">
    <source>
        <dbReference type="ARBA" id="ARBA00022490"/>
    </source>
</evidence>
<feature type="binding site" evidence="7 8">
    <location>
        <position position="89"/>
    </location>
    <ligand>
        <name>S-adenosyl-L-methionine</name>
        <dbReference type="ChEBI" id="CHEBI:59789"/>
    </ligand>
</feature>
<dbReference type="CDD" id="cd02440">
    <property type="entry name" value="AdoMet_MTases"/>
    <property type="match status" value="1"/>
</dbReference>
<dbReference type="EMBL" id="BAABGQ010000008">
    <property type="protein sequence ID" value="GAA4505255.1"/>
    <property type="molecule type" value="Genomic_DNA"/>
</dbReference>
<dbReference type="NCBIfam" id="TIGR00755">
    <property type="entry name" value="ksgA"/>
    <property type="match status" value="1"/>
</dbReference>
<feature type="binding site" evidence="7 8">
    <location>
        <position position="17"/>
    </location>
    <ligand>
        <name>S-adenosyl-L-methionine</name>
        <dbReference type="ChEBI" id="CHEBI:59789"/>
    </ligand>
</feature>
<dbReference type="Gene3D" id="3.40.50.150">
    <property type="entry name" value="Vaccinia Virus protein VP39"/>
    <property type="match status" value="1"/>
</dbReference>
<evidence type="ECO:0000256" key="6">
    <source>
        <dbReference type="ARBA" id="ARBA00022884"/>
    </source>
</evidence>
<comment type="similarity">
    <text evidence="7">Belongs to the class I-like SAM-binding methyltransferase superfamily. rRNA adenine N(6)-methyltransferase family. RsmA subfamily.</text>
</comment>
<dbReference type="SMART" id="SM00650">
    <property type="entry name" value="rADc"/>
    <property type="match status" value="1"/>
</dbReference>
<comment type="catalytic activity">
    <reaction evidence="7">
        <text>adenosine(1518)/adenosine(1519) in 16S rRNA + 4 S-adenosyl-L-methionine = N(6)-dimethyladenosine(1518)/N(6)-dimethyladenosine(1519) in 16S rRNA + 4 S-adenosyl-L-homocysteine + 4 H(+)</text>
        <dbReference type="Rhea" id="RHEA:19609"/>
        <dbReference type="Rhea" id="RHEA-COMP:10232"/>
        <dbReference type="Rhea" id="RHEA-COMP:10233"/>
        <dbReference type="ChEBI" id="CHEBI:15378"/>
        <dbReference type="ChEBI" id="CHEBI:57856"/>
        <dbReference type="ChEBI" id="CHEBI:59789"/>
        <dbReference type="ChEBI" id="CHEBI:74411"/>
        <dbReference type="ChEBI" id="CHEBI:74493"/>
        <dbReference type="EC" id="2.1.1.182"/>
    </reaction>
</comment>
<dbReference type="RefSeq" id="WP_208131043.1">
    <property type="nucleotide sequence ID" value="NZ_BAABGQ010000008.1"/>
</dbReference>
<dbReference type="InterPro" id="IPR029063">
    <property type="entry name" value="SAM-dependent_MTases_sf"/>
</dbReference>
<protein>
    <recommendedName>
        <fullName evidence="7">Ribosomal RNA small subunit methyltransferase A</fullName>
        <ecNumber evidence="7">2.1.1.182</ecNumber>
    </recommendedName>
    <alternativeName>
        <fullName evidence="7">16S rRNA (adenine(1518)-N(6)/adenine(1519)-N(6))-dimethyltransferase</fullName>
    </alternativeName>
    <alternativeName>
        <fullName evidence="7">16S rRNA dimethyladenosine transferase</fullName>
    </alternativeName>
    <alternativeName>
        <fullName evidence="7">16S rRNA dimethylase</fullName>
    </alternativeName>
    <alternativeName>
        <fullName evidence="7">S-adenosylmethionine-6-N', N'-adenosyl(rRNA) dimethyltransferase</fullName>
    </alternativeName>
</protein>
<comment type="caution">
    <text evidence="10">The sequence shown here is derived from an EMBL/GenBank/DDBJ whole genome shotgun (WGS) entry which is preliminary data.</text>
</comment>
<sequence length="265" mass="29798">MAHPAVRPKKHLGQHFLDDPNIARRIVESLRLPDAVHEVLEIGPGMGVLTQYLLEHSEYQTSVVEIDTESVAYLTQHYPALAPRIHATDFLRQDLEKLFPGQPLAIIGNFPYNISTQIFFQVLSSRQQVREVVGMLQKEVAERLAEPPGSKTYGILSVLLQAYYDIEYLFTVPAHVFVPPPKVESAVVRLTRNATEKLDCDEKLFFRVVKQAFSTRRKTLRNALKPLGMSTETMAAEIFDKRAEQLGVSDFVLLTNLVVASQSAA</sequence>
<dbReference type="InterPro" id="IPR023165">
    <property type="entry name" value="rRNA_Ade_diMease-like_C"/>
</dbReference>
<evidence type="ECO:0000313" key="11">
    <source>
        <dbReference type="Proteomes" id="UP001501243"/>
    </source>
</evidence>
<comment type="subcellular location">
    <subcellularLocation>
        <location evidence="7">Cytoplasm</location>
    </subcellularLocation>
</comment>
<dbReference type="SUPFAM" id="SSF53335">
    <property type="entry name" value="S-adenosyl-L-methionine-dependent methyltransferases"/>
    <property type="match status" value="1"/>
</dbReference>
<dbReference type="InterPro" id="IPR011530">
    <property type="entry name" value="rRNA_adenine_dimethylase"/>
</dbReference>
<feature type="domain" description="Ribosomal RNA adenine methylase transferase N-terminal" evidence="9">
    <location>
        <begin position="22"/>
        <end position="194"/>
    </location>
</feature>
<evidence type="ECO:0000256" key="7">
    <source>
        <dbReference type="HAMAP-Rule" id="MF_00607"/>
    </source>
</evidence>
<dbReference type="InterPro" id="IPR020598">
    <property type="entry name" value="rRNA_Ade_methylase_Trfase_N"/>
</dbReference>
<evidence type="ECO:0000259" key="9">
    <source>
        <dbReference type="SMART" id="SM00650"/>
    </source>
</evidence>
<organism evidence="10 11">
    <name type="scientific">Hymenobacter ginsengisoli</name>
    <dbReference type="NCBI Taxonomy" id="1051626"/>
    <lineage>
        <taxon>Bacteria</taxon>
        <taxon>Pseudomonadati</taxon>
        <taxon>Bacteroidota</taxon>
        <taxon>Cytophagia</taxon>
        <taxon>Cytophagales</taxon>
        <taxon>Hymenobacteraceae</taxon>
        <taxon>Hymenobacter</taxon>
    </lineage>
</organism>
<feature type="binding site" evidence="7 8">
    <location>
        <position position="109"/>
    </location>
    <ligand>
        <name>S-adenosyl-L-methionine</name>
        <dbReference type="ChEBI" id="CHEBI:59789"/>
    </ligand>
</feature>
<keyword evidence="11" id="KW-1185">Reference proteome</keyword>
<dbReference type="Proteomes" id="UP001501243">
    <property type="component" value="Unassembled WGS sequence"/>
</dbReference>
<name>A0ABP8QKQ9_9BACT</name>
<feature type="binding site" evidence="7 8">
    <location>
        <position position="43"/>
    </location>
    <ligand>
        <name>S-adenosyl-L-methionine</name>
        <dbReference type="ChEBI" id="CHEBI:59789"/>
    </ligand>
</feature>
<evidence type="ECO:0000256" key="2">
    <source>
        <dbReference type="ARBA" id="ARBA00022552"/>
    </source>
</evidence>
<keyword evidence="3 7" id="KW-0489">Methyltransferase</keyword>
<dbReference type="Gene3D" id="1.10.8.100">
    <property type="entry name" value="Ribosomal RNA adenine dimethylase-like, domain 2"/>
    <property type="match status" value="1"/>
</dbReference>
<reference evidence="11" key="1">
    <citation type="journal article" date="2019" name="Int. J. Syst. Evol. Microbiol.">
        <title>The Global Catalogue of Microorganisms (GCM) 10K type strain sequencing project: providing services to taxonomists for standard genome sequencing and annotation.</title>
        <authorList>
            <consortium name="The Broad Institute Genomics Platform"/>
            <consortium name="The Broad Institute Genome Sequencing Center for Infectious Disease"/>
            <person name="Wu L."/>
            <person name="Ma J."/>
        </authorList>
    </citation>
    <scope>NUCLEOTIDE SEQUENCE [LARGE SCALE GENOMIC DNA]</scope>
    <source>
        <strain evidence="11">JCM 17841</strain>
    </source>
</reference>
<keyword evidence="2 7" id="KW-0698">rRNA processing</keyword>
<dbReference type="PANTHER" id="PTHR11727:SF7">
    <property type="entry name" value="DIMETHYLADENOSINE TRANSFERASE-RELATED"/>
    <property type="match status" value="1"/>
</dbReference>
<gene>
    <name evidence="7 10" type="primary">rsmA</name>
    <name evidence="7" type="synonym">ksgA</name>
    <name evidence="10" type="ORF">GCM10023172_32780</name>
</gene>